<keyword evidence="6" id="KW-0732">Signal</keyword>
<reference evidence="8" key="1">
    <citation type="submission" date="2014-11" db="EMBL/GenBank/DDBJ databases">
        <authorList>
            <person name="Otto D Thomas"/>
            <person name="Naeem Raeece"/>
        </authorList>
    </citation>
    <scope>NUCLEOTIDE SEQUENCE</scope>
</reference>
<evidence type="ECO:0000256" key="2">
    <source>
        <dbReference type="ARBA" id="ARBA00022771"/>
    </source>
</evidence>
<dbReference type="VEuPathDB" id="CryptoDB:Cvel_14750"/>
<dbReference type="InterPro" id="IPR013083">
    <property type="entry name" value="Znf_RING/FYVE/PHD"/>
</dbReference>
<accession>A0A0G4F3C2</accession>
<dbReference type="InterPro" id="IPR018957">
    <property type="entry name" value="Znf_C3HC4_RING-type"/>
</dbReference>
<feature type="compositionally biased region" description="Basic and acidic residues" evidence="5">
    <location>
        <begin position="466"/>
        <end position="475"/>
    </location>
</feature>
<dbReference type="PhylomeDB" id="A0A0G4F3C2"/>
<name>A0A0G4F3C2_9ALVE</name>
<evidence type="ECO:0000256" key="3">
    <source>
        <dbReference type="ARBA" id="ARBA00022833"/>
    </source>
</evidence>
<dbReference type="PROSITE" id="PS50089">
    <property type="entry name" value="ZF_RING_2"/>
    <property type="match status" value="1"/>
</dbReference>
<feature type="domain" description="RING-type" evidence="7">
    <location>
        <begin position="375"/>
        <end position="420"/>
    </location>
</feature>
<feature type="signal peptide" evidence="6">
    <location>
        <begin position="1"/>
        <end position="23"/>
    </location>
</feature>
<gene>
    <name evidence="8" type="ORF">Cvel_14750</name>
</gene>
<organism evidence="8">
    <name type="scientific">Chromera velia CCMP2878</name>
    <dbReference type="NCBI Taxonomy" id="1169474"/>
    <lineage>
        <taxon>Eukaryota</taxon>
        <taxon>Sar</taxon>
        <taxon>Alveolata</taxon>
        <taxon>Colpodellida</taxon>
        <taxon>Chromeraceae</taxon>
        <taxon>Chromera</taxon>
    </lineage>
</organism>
<dbReference type="InterPro" id="IPR001841">
    <property type="entry name" value="Znf_RING"/>
</dbReference>
<keyword evidence="1" id="KW-0479">Metal-binding</keyword>
<dbReference type="Pfam" id="PF00097">
    <property type="entry name" value="zf-C3HC4"/>
    <property type="match status" value="1"/>
</dbReference>
<evidence type="ECO:0000313" key="8">
    <source>
        <dbReference type="EMBL" id="CEM05863.1"/>
    </source>
</evidence>
<dbReference type="SUPFAM" id="SSF57850">
    <property type="entry name" value="RING/U-box"/>
    <property type="match status" value="1"/>
</dbReference>
<keyword evidence="2 4" id="KW-0863">Zinc-finger</keyword>
<protein>
    <recommendedName>
        <fullName evidence="7">RING-type domain-containing protein</fullName>
    </recommendedName>
</protein>
<dbReference type="Gene3D" id="3.30.40.10">
    <property type="entry name" value="Zinc/RING finger domain, C3HC4 (zinc finger)"/>
    <property type="match status" value="1"/>
</dbReference>
<evidence type="ECO:0000256" key="4">
    <source>
        <dbReference type="PROSITE-ProRule" id="PRU00175"/>
    </source>
</evidence>
<feature type="region of interest" description="Disordered" evidence="5">
    <location>
        <begin position="447"/>
        <end position="475"/>
    </location>
</feature>
<feature type="chain" id="PRO_5005188226" description="RING-type domain-containing protein" evidence="6">
    <location>
        <begin position="24"/>
        <end position="492"/>
    </location>
</feature>
<evidence type="ECO:0000256" key="1">
    <source>
        <dbReference type="ARBA" id="ARBA00022723"/>
    </source>
</evidence>
<evidence type="ECO:0000259" key="7">
    <source>
        <dbReference type="PROSITE" id="PS50089"/>
    </source>
</evidence>
<keyword evidence="3" id="KW-0862">Zinc</keyword>
<dbReference type="GO" id="GO:0008270">
    <property type="term" value="F:zinc ion binding"/>
    <property type="evidence" value="ECO:0007669"/>
    <property type="project" value="UniProtKB-KW"/>
</dbReference>
<evidence type="ECO:0000256" key="5">
    <source>
        <dbReference type="SAM" id="MobiDB-lite"/>
    </source>
</evidence>
<dbReference type="EMBL" id="CDMZ01000068">
    <property type="protein sequence ID" value="CEM05863.1"/>
    <property type="molecule type" value="Genomic_DNA"/>
</dbReference>
<proteinExistence type="predicted"/>
<dbReference type="AlphaFoldDB" id="A0A0G4F3C2"/>
<evidence type="ECO:0000256" key="6">
    <source>
        <dbReference type="SAM" id="SignalP"/>
    </source>
</evidence>
<sequence>MRRCAISASAISFILLVLRLAAAACTLFQEDFINGEEKNTILLHFVERSLTEGLSAEKTAHGLFVGGAGMCITDQMKRITFCADCVQDMILSHSAFLTEVAGSILSGTLTPETALQRLEHLGLNPRKFYILSNAADVDQTFHAAQVAAQKTDIPMLSWVLQTYGKFIRTRISERSNSASVPLGARALMGADTDGLCWGGTANRRAMSRIRDAVRLWDGKGAFADFVESEFLSGDSSASSVILDEEEKRAIEREVKRQRGTGWGLKPAKSLPPVSAGGVNMQLEEKQKEEEGEGEMGTLYESRVLAFERLVEHFGTGVFPALDSLVDLGRVDAVDFLLRAYTIDLSTPLTDNLEDILEAERAEGKEGQEGGEKEVCGICHAAIVHPVTLECNGRHTFCSVCLRRVRYPSADRPYVPCPMCREEVWFPYGYKSMSDRQAKSLREWITREGGASTNPADEQSDEEECDPSTRHQSKAERPPLWWARKWWEEKGRL</sequence>